<dbReference type="Proteomes" id="UP000467841">
    <property type="component" value="Unassembled WGS sequence"/>
</dbReference>
<dbReference type="CDD" id="cd01650">
    <property type="entry name" value="RT_nLTR_like"/>
    <property type="match status" value="1"/>
</dbReference>
<dbReference type="PANTHER" id="PTHR46890:SF48">
    <property type="entry name" value="RNA-DIRECTED DNA POLYMERASE"/>
    <property type="match status" value="1"/>
</dbReference>
<reference evidence="2" key="1">
    <citation type="submission" date="2020-01" db="EMBL/GenBank/DDBJ databases">
        <authorList>
            <person name="Mishra B."/>
        </authorList>
    </citation>
    <scope>NUCLEOTIDE SEQUENCE [LARGE SCALE GENOMIC DNA]</scope>
</reference>
<sequence length="350" mass="39361">MGPKIIEEVKKIFEAGIIPSSINSTHVRLIPKIPSPKTVAEYIPITLCNVYYKIFSKILTSRLQPILSTIISENQIAFVPGRAISDNMLITHETPHYLKGSGATKHCSMAVKSYMSKAYDMLDWSFIVALMERLSFLPKWINWILQCISTISYTFLINGAAQGRAIPQRGIRQGDPLSPFIFILCGEVLSGLCKKAQINGSLPCIKVSRENPKINHLLFADDTMFFCKTNQKSCETLCSILQRYEETSDQQINLLKSSITFLRKTPQEIQIRVKTSIGIEKEGGQGKYLGLPESFGRRKKDLFTLIVVRIRQKSINYSSKFLSSASNLIMLKSVLSAIPTYTMSCFKLPT</sequence>
<dbReference type="Pfam" id="PF00078">
    <property type="entry name" value="RVT_1"/>
    <property type="match status" value="1"/>
</dbReference>
<gene>
    <name evidence="2" type="ORF">MERR_LOCUS32855</name>
</gene>
<keyword evidence="3" id="KW-1185">Reference proteome</keyword>
<dbReference type="EMBL" id="CACVBM020001327">
    <property type="protein sequence ID" value="CAA7045620.1"/>
    <property type="molecule type" value="Genomic_DNA"/>
</dbReference>
<protein>
    <recommendedName>
        <fullName evidence="1">Reverse transcriptase domain-containing protein</fullName>
    </recommendedName>
</protein>
<evidence type="ECO:0000313" key="3">
    <source>
        <dbReference type="Proteomes" id="UP000467841"/>
    </source>
</evidence>
<proteinExistence type="predicted"/>
<dbReference type="PANTHER" id="PTHR46890">
    <property type="entry name" value="NON-LTR RETROLELEMENT REVERSE TRANSCRIPTASE-LIKE PROTEIN-RELATED"/>
    <property type="match status" value="1"/>
</dbReference>
<feature type="domain" description="Reverse transcriptase" evidence="1">
    <location>
        <begin position="37"/>
        <end position="290"/>
    </location>
</feature>
<dbReference type="InterPro" id="IPR052343">
    <property type="entry name" value="Retrotransposon-Effector_Assoc"/>
</dbReference>
<dbReference type="SUPFAM" id="SSF56672">
    <property type="entry name" value="DNA/RNA polymerases"/>
    <property type="match status" value="1"/>
</dbReference>
<dbReference type="InterPro" id="IPR000477">
    <property type="entry name" value="RT_dom"/>
</dbReference>
<comment type="caution">
    <text evidence="2">The sequence shown here is derived from an EMBL/GenBank/DDBJ whole genome shotgun (WGS) entry which is preliminary data.</text>
</comment>
<dbReference type="AlphaFoldDB" id="A0A6D2K7R9"/>
<accession>A0A6D2K7R9</accession>
<evidence type="ECO:0000313" key="2">
    <source>
        <dbReference type="EMBL" id="CAA7045620.1"/>
    </source>
</evidence>
<dbReference type="InterPro" id="IPR043502">
    <property type="entry name" value="DNA/RNA_pol_sf"/>
</dbReference>
<evidence type="ECO:0000259" key="1">
    <source>
        <dbReference type="Pfam" id="PF00078"/>
    </source>
</evidence>
<organism evidence="2 3">
    <name type="scientific">Microthlaspi erraticum</name>
    <dbReference type="NCBI Taxonomy" id="1685480"/>
    <lineage>
        <taxon>Eukaryota</taxon>
        <taxon>Viridiplantae</taxon>
        <taxon>Streptophyta</taxon>
        <taxon>Embryophyta</taxon>
        <taxon>Tracheophyta</taxon>
        <taxon>Spermatophyta</taxon>
        <taxon>Magnoliopsida</taxon>
        <taxon>eudicotyledons</taxon>
        <taxon>Gunneridae</taxon>
        <taxon>Pentapetalae</taxon>
        <taxon>rosids</taxon>
        <taxon>malvids</taxon>
        <taxon>Brassicales</taxon>
        <taxon>Brassicaceae</taxon>
        <taxon>Coluteocarpeae</taxon>
        <taxon>Microthlaspi</taxon>
    </lineage>
</organism>
<name>A0A6D2K7R9_9BRAS</name>
<dbReference type="OrthoDB" id="416119at2759"/>